<dbReference type="EMBL" id="CP043839">
    <property type="protein sequence ID" value="WOF12140.1"/>
    <property type="molecule type" value="Genomic_DNA"/>
</dbReference>
<evidence type="ECO:0000256" key="1">
    <source>
        <dbReference type="ARBA" id="ARBA00022801"/>
    </source>
</evidence>
<proteinExistence type="predicted"/>
<dbReference type="GO" id="GO:0016787">
    <property type="term" value="F:hydrolase activity"/>
    <property type="evidence" value="ECO:0007669"/>
    <property type="project" value="UniProtKB-KW"/>
</dbReference>
<dbReference type="PANTHER" id="PTHR46118">
    <property type="entry name" value="PROTEIN ABHD11"/>
    <property type="match status" value="1"/>
</dbReference>
<keyword evidence="5" id="KW-1185">Reference proteome</keyword>
<name>A0ABZ0FUD2_9BACT</name>
<keyword evidence="2" id="KW-0812">Transmembrane</keyword>
<dbReference type="Pfam" id="PF00561">
    <property type="entry name" value="Abhydrolase_1"/>
    <property type="match status" value="1"/>
</dbReference>
<protein>
    <submittedName>
        <fullName evidence="4">Alpha/beta fold hydrolase</fullName>
    </submittedName>
</protein>
<accession>A0ABZ0FUD2</accession>
<dbReference type="InterPro" id="IPR000639">
    <property type="entry name" value="Epox_hydrolase-like"/>
</dbReference>
<feature type="domain" description="AB hydrolase-1" evidence="3">
    <location>
        <begin position="46"/>
        <end position="277"/>
    </location>
</feature>
<dbReference type="InterPro" id="IPR029058">
    <property type="entry name" value="AB_hydrolase_fold"/>
</dbReference>
<dbReference type="InterPro" id="IPR000073">
    <property type="entry name" value="AB_hydrolase_1"/>
</dbReference>
<organism evidence="4 5">
    <name type="scientific">Butyricimonas paravirosa</name>
    <dbReference type="NCBI Taxonomy" id="1472417"/>
    <lineage>
        <taxon>Bacteria</taxon>
        <taxon>Pseudomonadati</taxon>
        <taxon>Bacteroidota</taxon>
        <taxon>Bacteroidia</taxon>
        <taxon>Bacteroidales</taxon>
        <taxon>Odoribacteraceae</taxon>
        <taxon>Butyricimonas</taxon>
    </lineage>
</organism>
<dbReference type="SUPFAM" id="SSF53474">
    <property type="entry name" value="alpha/beta-Hydrolases"/>
    <property type="match status" value="1"/>
</dbReference>
<dbReference type="PRINTS" id="PR00412">
    <property type="entry name" value="EPOXHYDRLASE"/>
</dbReference>
<dbReference type="PANTHER" id="PTHR46118:SF4">
    <property type="entry name" value="PROTEIN ABHD11"/>
    <property type="match status" value="1"/>
</dbReference>
<evidence type="ECO:0000313" key="5">
    <source>
        <dbReference type="Proteomes" id="UP001302374"/>
    </source>
</evidence>
<keyword evidence="2" id="KW-0472">Membrane</keyword>
<dbReference type="PRINTS" id="PR00111">
    <property type="entry name" value="ABHYDROLASE"/>
</dbReference>
<reference evidence="4 5" key="1">
    <citation type="submission" date="2019-09" db="EMBL/GenBank/DDBJ databases">
        <title>Butyricimonas paravirosa DSM 105722 (=214-4 = JCM 18677 = CCUG 65563).</title>
        <authorList>
            <person name="Le Roy T."/>
            <person name="Cani P.D."/>
        </authorList>
    </citation>
    <scope>NUCLEOTIDE SEQUENCE [LARGE SCALE GENOMIC DNA]</scope>
    <source>
        <strain evidence="4 5">DSM 105722</strain>
    </source>
</reference>
<evidence type="ECO:0000259" key="3">
    <source>
        <dbReference type="Pfam" id="PF00561"/>
    </source>
</evidence>
<evidence type="ECO:0000256" key="2">
    <source>
        <dbReference type="SAM" id="Phobius"/>
    </source>
</evidence>
<keyword evidence="2" id="KW-1133">Transmembrane helix</keyword>
<evidence type="ECO:0000313" key="4">
    <source>
        <dbReference type="EMBL" id="WOF12140.1"/>
    </source>
</evidence>
<keyword evidence="1 4" id="KW-0378">Hydrolase</keyword>
<feature type="transmembrane region" description="Helical" evidence="2">
    <location>
        <begin position="6"/>
        <end position="26"/>
    </location>
</feature>
<sequence>MKKTALLRSFFCTVHLIIHSLFVNLYRKSHRINMKLFFRTIGEGTPLIILHGLWGASENWLPIAHLLEDKFQVILPDVRNHGQSPHDEAMNYEEMSNDVIELIKDLKLPVRPHIVGHSMGGKIVMALLLKRPELVNRAVVVDIAPVSYSQRDGGSHNRIIDFMANFDLSRLHSREEVKEAIQQHFRTERSQQLFLKNIKKTTSGFEWKINHRVISKHFDEISGCPSSLPNSTYDKEILFIKGEQSNLITGIECLQKEFPAARLVELPQCGHWIHSEQPKKLAQAIKNFLIK</sequence>
<gene>
    <name evidence="4" type="ORF">F1644_07615</name>
</gene>
<dbReference type="Gene3D" id="3.40.50.1820">
    <property type="entry name" value="alpha/beta hydrolase"/>
    <property type="match status" value="1"/>
</dbReference>
<dbReference type="Proteomes" id="UP001302374">
    <property type="component" value="Chromosome"/>
</dbReference>